<reference evidence="1" key="1">
    <citation type="submission" date="2014-09" db="EMBL/GenBank/DDBJ databases">
        <authorList>
            <person name="Magalhaes I.L.F."/>
            <person name="Oliveira U."/>
            <person name="Santos F.R."/>
            <person name="Vidigal T.H.D.A."/>
            <person name="Brescovit A.D."/>
            <person name="Santos A.J."/>
        </authorList>
    </citation>
    <scope>NUCLEOTIDE SEQUENCE</scope>
    <source>
        <tissue evidence="1">Shoot tissue taken approximately 20 cm above the soil surface</tissue>
    </source>
</reference>
<proteinExistence type="predicted"/>
<evidence type="ECO:0000313" key="1">
    <source>
        <dbReference type="EMBL" id="JAD70067.1"/>
    </source>
</evidence>
<dbReference type="AlphaFoldDB" id="A0A0A9CEZ7"/>
<name>A0A0A9CEZ7_ARUDO</name>
<protein>
    <submittedName>
        <fullName evidence="1">Uncharacterized protein</fullName>
    </submittedName>
</protein>
<sequence>MLHESGASVGTGVPAIQISDGAPEILTRAGLVLLSVVLLRQCAHEPCRCLLYTTIQYRYFCMIA</sequence>
<organism evidence="1">
    <name type="scientific">Arundo donax</name>
    <name type="common">Giant reed</name>
    <name type="synonym">Donax arundinaceus</name>
    <dbReference type="NCBI Taxonomy" id="35708"/>
    <lineage>
        <taxon>Eukaryota</taxon>
        <taxon>Viridiplantae</taxon>
        <taxon>Streptophyta</taxon>
        <taxon>Embryophyta</taxon>
        <taxon>Tracheophyta</taxon>
        <taxon>Spermatophyta</taxon>
        <taxon>Magnoliopsida</taxon>
        <taxon>Liliopsida</taxon>
        <taxon>Poales</taxon>
        <taxon>Poaceae</taxon>
        <taxon>PACMAD clade</taxon>
        <taxon>Arundinoideae</taxon>
        <taxon>Arundineae</taxon>
        <taxon>Arundo</taxon>
    </lineage>
</organism>
<accession>A0A0A9CEZ7</accession>
<dbReference type="EMBL" id="GBRH01227828">
    <property type="protein sequence ID" value="JAD70067.1"/>
    <property type="molecule type" value="Transcribed_RNA"/>
</dbReference>
<reference evidence="1" key="2">
    <citation type="journal article" date="2015" name="Data Brief">
        <title>Shoot transcriptome of the giant reed, Arundo donax.</title>
        <authorList>
            <person name="Barrero R.A."/>
            <person name="Guerrero F.D."/>
            <person name="Moolhuijzen P."/>
            <person name="Goolsby J.A."/>
            <person name="Tidwell J."/>
            <person name="Bellgard S.E."/>
            <person name="Bellgard M.I."/>
        </authorList>
    </citation>
    <scope>NUCLEOTIDE SEQUENCE</scope>
    <source>
        <tissue evidence="1">Shoot tissue taken approximately 20 cm above the soil surface</tissue>
    </source>
</reference>